<protein>
    <recommendedName>
        <fullName evidence="3">Heterokaryon incompatibility domain-containing protein</fullName>
    </recommendedName>
</protein>
<evidence type="ECO:0000313" key="1">
    <source>
        <dbReference type="EMBL" id="OAX34430.1"/>
    </source>
</evidence>
<evidence type="ECO:0008006" key="3">
    <source>
        <dbReference type="Google" id="ProtNLM"/>
    </source>
</evidence>
<dbReference type="AlphaFoldDB" id="A0A1B7MPA1"/>
<gene>
    <name evidence="1" type="ORF">K503DRAFT_654234</name>
</gene>
<dbReference type="EMBL" id="KV448613">
    <property type="protein sequence ID" value="OAX34430.1"/>
    <property type="molecule type" value="Genomic_DNA"/>
</dbReference>
<dbReference type="Proteomes" id="UP000092154">
    <property type="component" value="Unassembled WGS sequence"/>
</dbReference>
<accession>A0A1B7MPA1</accession>
<feature type="non-terminal residue" evidence="1">
    <location>
        <position position="1"/>
    </location>
</feature>
<feature type="non-terminal residue" evidence="1">
    <location>
        <position position="74"/>
    </location>
</feature>
<sequence>KLQSFCEVARSAGYLWAWGHTWCIDSNNIHLQQSVNSIFIRYRFSALTIIYLSDILPSSKSGAMAKSIWNSRGW</sequence>
<reference evidence="1 2" key="1">
    <citation type="submission" date="2016-06" db="EMBL/GenBank/DDBJ databases">
        <title>Comparative genomics of the ectomycorrhizal sister species Rhizopogon vinicolor and Rhizopogon vesiculosus (Basidiomycota: Boletales) reveals a divergence of the mating type B locus.</title>
        <authorList>
            <consortium name="DOE Joint Genome Institute"/>
            <person name="Mujic A.B."/>
            <person name="Kuo A."/>
            <person name="Tritt A."/>
            <person name="Lipzen A."/>
            <person name="Chen C."/>
            <person name="Johnson J."/>
            <person name="Sharma A."/>
            <person name="Barry K."/>
            <person name="Grigoriev I.V."/>
            <person name="Spatafora J.W."/>
        </authorList>
    </citation>
    <scope>NUCLEOTIDE SEQUENCE [LARGE SCALE GENOMIC DNA]</scope>
    <source>
        <strain evidence="1 2">AM-OR11-026</strain>
    </source>
</reference>
<evidence type="ECO:0000313" key="2">
    <source>
        <dbReference type="Proteomes" id="UP000092154"/>
    </source>
</evidence>
<name>A0A1B7MPA1_9AGAM</name>
<keyword evidence="2" id="KW-1185">Reference proteome</keyword>
<dbReference type="OrthoDB" id="2663870at2759"/>
<proteinExistence type="predicted"/>
<organism evidence="1 2">
    <name type="scientific">Rhizopogon vinicolor AM-OR11-026</name>
    <dbReference type="NCBI Taxonomy" id="1314800"/>
    <lineage>
        <taxon>Eukaryota</taxon>
        <taxon>Fungi</taxon>
        <taxon>Dikarya</taxon>
        <taxon>Basidiomycota</taxon>
        <taxon>Agaricomycotina</taxon>
        <taxon>Agaricomycetes</taxon>
        <taxon>Agaricomycetidae</taxon>
        <taxon>Boletales</taxon>
        <taxon>Suillineae</taxon>
        <taxon>Rhizopogonaceae</taxon>
        <taxon>Rhizopogon</taxon>
    </lineage>
</organism>
<dbReference type="InParanoid" id="A0A1B7MPA1"/>